<evidence type="ECO:0008006" key="4">
    <source>
        <dbReference type="Google" id="ProtNLM"/>
    </source>
</evidence>
<proteinExistence type="predicted"/>
<comment type="caution">
    <text evidence="2">The sequence shown here is derived from an EMBL/GenBank/DDBJ whole genome shotgun (WGS) entry which is preliminary data.</text>
</comment>
<dbReference type="AlphaFoldDB" id="A0A397VUU4"/>
<name>A0A397VUU4_9GLOM</name>
<feature type="region of interest" description="Disordered" evidence="1">
    <location>
        <begin position="115"/>
        <end position="134"/>
    </location>
</feature>
<organism evidence="2 3">
    <name type="scientific">Gigaspora rosea</name>
    <dbReference type="NCBI Taxonomy" id="44941"/>
    <lineage>
        <taxon>Eukaryota</taxon>
        <taxon>Fungi</taxon>
        <taxon>Fungi incertae sedis</taxon>
        <taxon>Mucoromycota</taxon>
        <taxon>Glomeromycotina</taxon>
        <taxon>Glomeromycetes</taxon>
        <taxon>Diversisporales</taxon>
        <taxon>Gigasporaceae</taxon>
        <taxon>Gigaspora</taxon>
    </lineage>
</organism>
<gene>
    <name evidence="2" type="ORF">C2G38_2031001</name>
</gene>
<dbReference type="EMBL" id="QKWP01000172">
    <property type="protein sequence ID" value="RIB25512.1"/>
    <property type="molecule type" value="Genomic_DNA"/>
</dbReference>
<evidence type="ECO:0000313" key="2">
    <source>
        <dbReference type="EMBL" id="RIB25512.1"/>
    </source>
</evidence>
<evidence type="ECO:0000313" key="3">
    <source>
        <dbReference type="Proteomes" id="UP000266673"/>
    </source>
</evidence>
<keyword evidence="3" id="KW-1185">Reference proteome</keyword>
<sequence>MVIVEVENEVQELSSVMVPLGNGAVYDLEELPYQGLRSTLDRLPVETLRLLYNSEGLFELGFKRDLIERLAERVGSKAKGKGKAEESVQNRGVWIREGGVDSEEALFDSNFKRRSDLNGENWKPQDWSTSDAQS</sequence>
<dbReference type="Proteomes" id="UP000266673">
    <property type="component" value="Unassembled WGS sequence"/>
</dbReference>
<accession>A0A397VUU4</accession>
<dbReference type="OrthoDB" id="2445951at2759"/>
<evidence type="ECO:0000256" key="1">
    <source>
        <dbReference type="SAM" id="MobiDB-lite"/>
    </source>
</evidence>
<protein>
    <recommendedName>
        <fullName evidence="4">SAP domain-containing protein</fullName>
    </recommendedName>
</protein>
<reference evidence="2 3" key="1">
    <citation type="submission" date="2018-06" db="EMBL/GenBank/DDBJ databases">
        <title>Comparative genomics reveals the genomic features of Rhizophagus irregularis, R. cerebriforme, R. diaphanum and Gigaspora rosea, and their symbiotic lifestyle signature.</title>
        <authorList>
            <person name="Morin E."/>
            <person name="San Clemente H."/>
            <person name="Chen E.C.H."/>
            <person name="De La Providencia I."/>
            <person name="Hainaut M."/>
            <person name="Kuo A."/>
            <person name="Kohler A."/>
            <person name="Murat C."/>
            <person name="Tang N."/>
            <person name="Roy S."/>
            <person name="Loubradou J."/>
            <person name="Henrissat B."/>
            <person name="Grigoriev I.V."/>
            <person name="Corradi N."/>
            <person name="Roux C."/>
            <person name="Martin F.M."/>
        </authorList>
    </citation>
    <scope>NUCLEOTIDE SEQUENCE [LARGE SCALE GENOMIC DNA]</scope>
    <source>
        <strain evidence="2 3">DAOM 194757</strain>
    </source>
</reference>